<evidence type="ECO:0000256" key="5">
    <source>
        <dbReference type="ARBA" id="ARBA00023136"/>
    </source>
</evidence>
<keyword evidence="3" id="KW-0328">Glycosyltransferase</keyword>
<organism evidence="7 8">
    <name type="scientific">Cyclotella cryptica</name>
    <dbReference type="NCBI Taxonomy" id="29204"/>
    <lineage>
        <taxon>Eukaryota</taxon>
        <taxon>Sar</taxon>
        <taxon>Stramenopiles</taxon>
        <taxon>Ochrophyta</taxon>
        <taxon>Bacillariophyta</taxon>
        <taxon>Coscinodiscophyceae</taxon>
        <taxon>Thalassiosirophycidae</taxon>
        <taxon>Stephanodiscales</taxon>
        <taxon>Stephanodiscaceae</taxon>
        <taxon>Cyclotella</taxon>
    </lineage>
</organism>
<evidence type="ECO:0000256" key="1">
    <source>
        <dbReference type="ARBA" id="ARBA00004236"/>
    </source>
</evidence>
<evidence type="ECO:0000313" key="8">
    <source>
        <dbReference type="Proteomes" id="UP001516023"/>
    </source>
</evidence>
<evidence type="ECO:0000256" key="4">
    <source>
        <dbReference type="ARBA" id="ARBA00022679"/>
    </source>
</evidence>
<dbReference type="InterPro" id="IPR029044">
    <property type="entry name" value="Nucleotide-diphossugar_trans"/>
</dbReference>
<dbReference type="Proteomes" id="UP001516023">
    <property type="component" value="Unassembled WGS sequence"/>
</dbReference>
<evidence type="ECO:0000256" key="3">
    <source>
        <dbReference type="ARBA" id="ARBA00022676"/>
    </source>
</evidence>
<comment type="subcellular location">
    <subcellularLocation>
        <location evidence="1">Cell membrane</location>
    </subcellularLocation>
</comment>
<keyword evidence="4" id="KW-0808">Transferase</keyword>
<dbReference type="AlphaFoldDB" id="A0ABD3NVM4"/>
<protein>
    <recommendedName>
        <fullName evidence="6">Glycosyltransferase 2-like domain-containing protein</fullName>
    </recommendedName>
</protein>
<evidence type="ECO:0000256" key="2">
    <source>
        <dbReference type="ARBA" id="ARBA00022475"/>
    </source>
</evidence>
<comment type="caution">
    <text evidence="7">The sequence shown here is derived from an EMBL/GenBank/DDBJ whole genome shotgun (WGS) entry which is preliminary data.</text>
</comment>
<reference evidence="7 8" key="1">
    <citation type="journal article" date="2020" name="G3 (Bethesda)">
        <title>Improved Reference Genome for Cyclotella cryptica CCMP332, a Model for Cell Wall Morphogenesis, Salinity Adaptation, and Lipid Production in Diatoms (Bacillariophyta).</title>
        <authorList>
            <person name="Roberts W.R."/>
            <person name="Downey K.M."/>
            <person name="Ruck E.C."/>
            <person name="Traller J.C."/>
            <person name="Alverson A.J."/>
        </authorList>
    </citation>
    <scope>NUCLEOTIDE SEQUENCE [LARGE SCALE GENOMIC DNA]</scope>
    <source>
        <strain evidence="7 8">CCMP332</strain>
    </source>
</reference>
<sequence length="680" mass="75325">MGSHDGVRISGREESQTSRLDVDVVQGVGLEGMGANHETSSGGDHRNSLTANINPSSLTKYEVSSAKEILPFHIGGPNTCLPFFVESFLGWGLCLSCLSVSGYHYAKSILLSSNWYLKFRNWMQRWVSSKIRPWSLGLTSERRTLKTIGVHINDLTEERKWIPLTTYTRAELGRHSPWESYLSLVRILENEYPETLVPVMALNEDGTKLDGVLGVALSSSSVEETLSIKQETDTLTVKADAALIRVLRHDDVCRRLASLAMRPYDVTIETTVTTTKTIVSTISPAKSYSSAESHTTTSPTTTVCNSNHATTTTTTLLKQFPHNHLLQRMSNVWNLLLALPALEEAKTFYRIPTTNPPRAETSCLSDGAYSAFKISLIMPSYNEEGSHLQVKLSKALDMASSPEEVEVIIVDAGGCSDLEMILKHKSETGCDSHNSKQWGRICIVSFSSGGGRGPCLNHGAQSATGRILTFCHSDTTLPRSWDERIVATLEHDSPRSSNHRRLGTPRANSCSFQFGIDTSPEGLSMPFASSSIHYNPPGIRAVETTANMRSYLYSLPYGDSTLSLHACVFHFLGGYPDQCLMEDYELVSLLRLRAAFCGNEKLAMMRGPPALCSPRRWQKFGVLYVTFMNSKLVNLYAGSMKVGSDDLFRQYYGKDPPKREFNCSPWEIELDNRLNGAHST</sequence>
<dbReference type="GO" id="GO:0005886">
    <property type="term" value="C:plasma membrane"/>
    <property type="evidence" value="ECO:0007669"/>
    <property type="project" value="UniProtKB-SubCell"/>
</dbReference>
<gene>
    <name evidence="7" type="ORF">HJC23_003578</name>
</gene>
<evidence type="ECO:0000313" key="7">
    <source>
        <dbReference type="EMBL" id="KAL3779717.1"/>
    </source>
</evidence>
<dbReference type="GO" id="GO:0016757">
    <property type="term" value="F:glycosyltransferase activity"/>
    <property type="evidence" value="ECO:0007669"/>
    <property type="project" value="UniProtKB-KW"/>
</dbReference>
<evidence type="ECO:0000259" key="6">
    <source>
        <dbReference type="Pfam" id="PF00535"/>
    </source>
</evidence>
<dbReference type="Pfam" id="PF00535">
    <property type="entry name" value="Glycos_transf_2"/>
    <property type="match status" value="1"/>
</dbReference>
<dbReference type="PANTHER" id="PTHR43646:SF2">
    <property type="entry name" value="GLYCOSYLTRANSFERASE 2-LIKE DOMAIN-CONTAINING PROTEIN"/>
    <property type="match status" value="1"/>
</dbReference>
<feature type="domain" description="Glycosyltransferase 2-like" evidence="6">
    <location>
        <begin position="375"/>
        <end position="493"/>
    </location>
</feature>
<keyword evidence="8" id="KW-1185">Reference proteome</keyword>
<dbReference type="InterPro" id="IPR001173">
    <property type="entry name" value="Glyco_trans_2-like"/>
</dbReference>
<keyword evidence="5" id="KW-0472">Membrane</keyword>
<proteinExistence type="predicted"/>
<dbReference type="Gene3D" id="3.90.550.10">
    <property type="entry name" value="Spore Coat Polysaccharide Biosynthesis Protein SpsA, Chain A"/>
    <property type="match status" value="1"/>
</dbReference>
<keyword evidence="2" id="KW-1003">Cell membrane</keyword>
<dbReference type="PANTHER" id="PTHR43646">
    <property type="entry name" value="GLYCOSYLTRANSFERASE"/>
    <property type="match status" value="1"/>
</dbReference>
<name>A0ABD3NVM4_9STRA</name>
<dbReference type="SUPFAM" id="SSF53448">
    <property type="entry name" value="Nucleotide-diphospho-sugar transferases"/>
    <property type="match status" value="1"/>
</dbReference>
<accession>A0ABD3NVM4</accession>
<dbReference type="EMBL" id="JABMIG020000378">
    <property type="protein sequence ID" value="KAL3779717.1"/>
    <property type="molecule type" value="Genomic_DNA"/>
</dbReference>